<reference evidence="2" key="1">
    <citation type="journal article" date="2023" name="Arch. Microbiol.">
        <title>Desulfoferula mesophilus gen. nov. sp. nov., a mesophilic sulfate-reducing bacterium isolated from a brackish lake sediment.</title>
        <authorList>
            <person name="Watanabe T."/>
            <person name="Yabe T."/>
            <person name="Tsuji J.M."/>
            <person name="Fukui M."/>
        </authorList>
    </citation>
    <scope>NUCLEOTIDE SEQUENCE [LARGE SCALE GENOMIC DNA]</scope>
    <source>
        <strain evidence="2">12FAK</strain>
    </source>
</reference>
<name>A0AAU9EIV3_9BACT</name>
<dbReference type="Proteomes" id="UP001366166">
    <property type="component" value="Chromosome"/>
</dbReference>
<organism evidence="1 2">
    <name type="scientific">Desulfoferula mesophila</name>
    <dbReference type="NCBI Taxonomy" id="3058419"/>
    <lineage>
        <taxon>Bacteria</taxon>
        <taxon>Pseudomonadati</taxon>
        <taxon>Thermodesulfobacteriota</taxon>
        <taxon>Desulfarculia</taxon>
        <taxon>Desulfarculales</taxon>
        <taxon>Desulfarculaceae</taxon>
        <taxon>Desulfoferula</taxon>
    </lineage>
</organism>
<evidence type="ECO:0000313" key="1">
    <source>
        <dbReference type="EMBL" id="BEQ15164.1"/>
    </source>
</evidence>
<accession>A0AAU9EIV3</accession>
<evidence type="ECO:0000313" key="2">
    <source>
        <dbReference type="Proteomes" id="UP001366166"/>
    </source>
</evidence>
<protein>
    <submittedName>
        <fullName evidence="1">Uncharacterized protein</fullName>
    </submittedName>
</protein>
<sequence>MEMEIGTTKCPECHCHYPVLPVPYPGIHLLCPWCGYSYPEQIEDPEPVVAAMWKLKELDENNIDEDVTKQKNIEVYMANFKAMAAHVEFVDAFIRYGRMHRSYRLKDMEVRLKSALRCIEVLVQLAEENDFKIDVETGKDMNE</sequence>
<keyword evidence="2" id="KW-1185">Reference proteome</keyword>
<dbReference type="KEGG" id="dmp:FAK_22300"/>
<dbReference type="AlphaFoldDB" id="A0AAU9EIV3"/>
<gene>
    <name evidence="1" type="ORF">FAK_22300</name>
</gene>
<proteinExistence type="predicted"/>
<dbReference type="RefSeq" id="WP_338599199.1">
    <property type="nucleotide sequence ID" value="NZ_AP028679.1"/>
</dbReference>
<dbReference type="EMBL" id="AP028679">
    <property type="protein sequence ID" value="BEQ15164.1"/>
    <property type="molecule type" value="Genomic_DNA"/>
</dbReference>